<keyword evidence="2 3" id="KW-0808">Transferase</keyword>
<dbReference type="NCBIfam" id="NF004869">
    <property type="entry name" value="PRK06224.1-6"/>
    <property type="match status" value="1"/>
</dbReference>
<protein>
    <recommendedName>
        <fullName evidence="3">Citrate synthase</fullName>
    </recommendedName>
</protein>
<dbReference type="Proteomes" id="UP000249782">
    <property type="component" value="Unassembled WGS sequence"/>
</dbReference>
<sequence>MAIEKKSLEKIFDVNVSRWKTSISWIEEDFIVTRGYFQEDLIGNVSFADVVFLLLRGNLPSKDESKMLDAILVSFCDHGVTPPSTQIARLAASTGSPLHASAAAGLLAFGKEHAGAIQECMKLLQETLKNDGKVSQLAKELVYDYLEKDEKIPGFGHRYHRRDPRAARILELAKDYKCIGRHAQLALEIEKVLNRLKNISMNIDGANAAILSDLGFHWEIGTGMFMIGRLPGLIAHINEEKAEEKPFRKTLNLGDIEYHGRKPDRIMRG</sequence>
<dbReference type="InterPro" id="IPR016142">
    <property type="entry name" value="Citrate_synth-like_lrg_a-sub"/>
</dbReference>
<evidence type="ECO:0000256" key="3">
    <source>
        <dbReference type="RuleBase" id="RU000441"/>
    </source>
</evidence>
<name>A0A328PI63_9EURY</name>
<keyword evidence="4" id="KW-0456">Lyase</keyword>
<dbReference type="NCBIfam" id="NF004866">
    <property type="entry name" value="PRK06224.1-3"/>
    <property type="match status" value="1"/>
</dbReference>
<gene>
    <name evidence="4" type="ORF">DPC56_03285</name>
</gene>
<dbReference type="GO" id="GO:0005975">
    <property type="term" value="P:carbohydrate metabolic process"/>
    <property type="evidence" value="ECO:0007669"/>
    <property type="project" value="TreeGrafter"/>
</dbReference>
<dbReference type="RefSeq" id="WP_112093634.1">
    <property type="nucleotide sequence ID" value="NZ_QLOE01000003.1"/>
</dbReference>
<dbReference type="Pfam" id="PF00285">
    <property type="entry name" value="Citrate_synt"/>
    <property type="match status" value="1"/>
</dbReference>
<comment type="caution">
    <text evidence="4">The sequence shown here is derived from an EMBL/GenBank/DDBJ whole genome shotgun (WGS) entry which is preliminary data.</text>
</comment>
<evidence type="ECO:0000256" key="2">
    <source>
        <dbReference type="ARBA" id="ARBA00022679"/>
    </source>
</evidence>
<dbReference type="EMBL" id="QLOE01000003">
    <property type="protein sequence ID" value="RAO79346.1"/>
    <property type="molecule type" value="Genomic_DNA"/>
</dbReference>
<dbReference type="NCBIfam" id="NF004868">
    <property type="entry name" value="PRK06224.1-5"/>
    <property type="match status" value="1"/>
</dbReference>
<dbReference type="SUPFAM" id="SSF48256">
    <property type="entry name" value="Citrate synthase"/>
    <property type="match status" value="1"/>
</dbReference>
<dbReference type="AlphaFoldDB" id="A0A328PI63"/>
<dbReference type="CDD" id="cd06100">
    <property type="entry name" value="CCL_ACL-C"/>
    <property type="match status" value="1"/>
</dbReference>
<dbReference type="OrthoDB" id="21302at2157"/>
<dbReference type="InterPro" id="IPR016143">
    <property type="entry name" value="Citrate_synth-like_sm_a-sub"/>
</dbReference>
<dbReference type="PRINTS" id="PR00143">
    <property type="entry name" value="CITRTSNTHASE"/>
</dbReference>
<dbReference type="GO" id="GO:0046912">
    <property type="term" value="F:acyltransferase activity, acyl groups converted into alkyl on transfer"/>
    <property type="evidence" value="ECO:0007669"/>
    <property type="project" value="InterPro"/>
</dbReference>
<dbReference type="Gene3D" id="1.10.230.10">
    <property type="entry name" value="Cytochrome P450-Terp, domain 2"/>
    <property type="match status" value="1"/>
</dbReference>
<dbReference type="InterPro" id="IPR002020">
    <property type="entry name" value="Citrate_synthase"/>
</dbReference>
<dbReference type="PANTHER" id="PTHR11739">
    <property type="entry name" value="CITRATE SYNTHASE"/>
    <property type="match status" value="1"/>
</dbReference>
<accession>A0A328PI63</accession>
<evidence type="ECO:0000313" key="5">
    <source>
        <dbReference type="Proteomes" id="UP000249782"/>
    </source>
</evidence>
<organism evidence="4 5">
    <name type="scientific">Methanothermobacter tenebrarum</name>
    <dbReference type="NCBI Taxonomy" id="680118"/>
    <lineage>
        <taxon>Archaea</taxon>
        <taxon>Methanobacteriati</taxon>
        <taxon>Methanobacteriota</taxon>
        <taxon>Methanomada group</taxon>
        <taxon>Methanobacteria</taxon>
        <taxon>Methanobacteriales</taxon>
        <taxon>Methanobacteriaceae</taxon>
        <taxon>Methanothermobacter</taxon>
    </lineage>
</organism>
<dbReference type="Gene3D" id="1.10.580.10">
    <property type="entry name" value="Citrate Synthase, domain 1"/>
    <property type="match status" value="2"/>
</dbReference>
<dbReference type="GO" id="GO:0005829">
    <property type="term" value="C:cytosol"/>
    <property type="evidence" value="ECO:0007669"/>
    <property type="project" value="TreeGrafter"/>
</dbReference>
<evidence type="ECO:0000256" key="1">
    <source>
        <dbReference type="ARBA" id="ARBA00010566"/>
    </source>
</evidence>
<dbReference type="InterPro" id="IPR036969">
    <property type="entry name" value="Citrate_synthase_sf"/>
</dbReference>
<dbReference type="GO" id="GO:0006099">
    <property type="term" value="P:tricarboxylic acid cycle"/>
    <property type="evidence" value="ECO:0007669"/>
    <property type="project" value="TreeGrafter"/>
</dbReference>
<keyword evidence="5" id="KW-1185">Reference proteome</keyword>
<evidence type="ECO:0000313" key="4">
    <source>
        <dbReference type="EMBL" id="RAO79346.1"/>
    </source>
</evidence>
<reference evidence="4 5" key="1">
    <citation type="submission" date="2018-06" db="EMBL/GenBank/DDBJ databases">
        <title>Draft genome sequence of hyperthermophilic methanogen Methanothermobacter tenebrarum sp. MCM-B 1447.</title>
        <authorList>
            <person name="Pore S.D."/>
            <person name="Dagar S."/>
            <person name="Dhakephalkar P.K."/>
        </authorList>
    </citation>
    <scope>NUCLEOTIDE SEQUENCE [LARGE SCALE GENOMIC DNA]</scope>
    <source>
        <strain evidence="4 5">MCM B 1447</strain>
    </source>
</reference>
<dbReference type="GO" id="GO:0016829">
    <property type="term" value="F:lyase activity"/>
    <property type="evidence" value="ECO:0007669"/>
    <property type="project" value="UniProtKB-KW"/>
</dbReference>
<dbReference type="PANTHER" id="PTHR11739:SF4">
    <property type="entry name" value="CITRATE SYNTHASE, PEROXISOMAL"/>
    <property type="match status" value="1"/>
</dbReference>
<comment type="similarity">
    <text evidence="1 3">Belongs to the citrate synthase family.</text>
</comment>
<proteinExistence type="inferred from homology"/>